<feature type="compositionally biased region" description="Basic and acidic residues" evidence="1">
    <location>
        <begin position="13"/>
        <end position="25"/>
    </location>
</feature>
<dbReference type="AlphaFoldDB" id="A0AAV5JXI1"/>
<reference evidence="2 3" key="1">
    <citation type="journal article" date="2021" name="Commun. Biol.">
        <title>The genome of Shorea leprosula (Dipterocarpaceae) highlights the ecological relevance of drought in aseasonal tropical rainforests.</title>
        <authorList>
            <person name="Ng K.K.S."/>
            <person name="Kobayashi M.J."/>
            <person name="Fawcett J.A."/>
            <person name="Hatakeyama M."/>
            <person name="Paape T."/>
            <person name="Ng C.H."/>
            <person name="Ang C.C."/>
            <person name="Tnah L.H."/>
            <person name="Lee C.T."/>
            <person name="Nishiyama T."/>
            <person name="Sese J."/>
            <person name="O'Brien M.J."/>
            <person name="Copetti D."/>
            <person name="Mohd Noor M.I."/>
            <person name="Ong R.C."/>
            <person name="Putra M."/>
            <person name="Sireger I.Z."/>
            <person name="Indrioko S."/>
            <person name="Kosugi Y."/>
            <person name="Izuno A."/>
            <person name="Isagi Y."/>
            <person name="Lee S.L."/>
            <person name="Shimizu K.K."/>
        </authorList>
    </citation>
    <scope>NUCLEOTIDE SEQUENCE [LARGE SCALE GENOMIC DNA]</scope>
    <source>
        <strain evidence="2">214</strain>
    </source>
</reference>
<name>A0AAV5JXI1_9ROSI</name>
<organism evidence="2 3">
    <name type="scientific">Rubroshorea leprosula</name>
    <dbReference type="NCBI Taxonomy" id="152421"/>
    <lineage>
        <taxon>Eukaryota</taxon>
        <taxon>Viridiplantae</taxon>
        <taxon>Streptophyta</taxon>
        <taxon>Embryophyta</taxon>
        <taxon>Tracheophyta</taxon>
        <taxon>Spermatophyta</taxon>
        <taxon>Magnoliopsida</taxon>
        <taxon>eudicotyledons</taxon>
        <taxon>Gunneridae</taxon>
        <taxon>Pentapetalae</taxon>
        <taxon>rosids</taxon>
        <taxon>malvids</taxon>
        <taxon>Malvales</taxon>
        <taxon>Dipterocarpaceae</taxon>
        <taxon>Rubroshorea</taxon>
    </lineage>
</organism>
<protein>
    <submittedName>
        <fullName evidence="2">Uncharacterized protein</fullName>
    </submittedName>
</protein>
<proteinExistence type="predicted"/>
<keyword evidence="3" id="KW-1185">Reference proteome</keyword>
<sequence length="58" mass="6460">MSITQQRRSGVIKGDEEKAKEELKSHSQSHIGRLVKSSLFLSSPIRLDLKLPGEISIT</sequence>
<dbReference type="EMBL" id="BPVZ01000044">
    <property type="protein sequence ID" value="GKV16094.1"/>
    <property type="molecule type" value="Genomic_DNA"/>
</dbReference>
<comment type="caution">
    <text evidence="2">The sequence shown here is derived from an EMBL/GenBank/DDBJ whole genome shotgun (WGS) entry which is preliminary data.</text>
</comment>
<dbReference type="Proteomes" id="UP001054252">
    <property type="component" value="Unassembled WGS sequence"/>
</dbReference>
<gene>
    <name evidence="2" type="ORF">SLEP1_g26790</name>
</gene>
<evidence type="ECO:0000256" key="1">
    <source>
        <dbReference type="SAM" id="MobiDB-lite"/>
    </source>
</evidence>
<evidence type="ECO:0000313" key="2">
    <source>
        <dbReference type="EMBL" id="GKV16094.1"/>
    </source>
</evidence>
<accession>A0AAV5JXI1</accession>
<evidence type="ECO:0000313" key="3">
    <source>
        <dbReference type="Proteomes" id="UP001054252"/>
    </source>
</evidence>
<feature type="region of interest" description="Disordered" evidence="1">
    <location>
        <begin position="1"/>
        <end position="28"/>
    </location>
</feature>